<evidence type="ECO:0000313" key="5">
    <source>
        <dbReference type="Proteomes" id="UP000006727"/>
    </source>
</evidence>
<dbReference type="PaxDb" id="3218-PP1S88_220V6.1"/>
<dbReference type="AlphaFoldDB" id="A0A2K1IE64"/>
<reference evidence="3 5" key="1">
    <citation type="journal article" date="2008" name="Science">
        <title>The Physcomitrella genome reveals evolutionary insights into the conquest of land by plants.</title>
        <authorList>
            <person name="Rensing S."/>
            <person name="Lang D."/>
            <person name="Zimmer A."/>
            <person name="Terry A."/>
            <person name="Salamov A."/>
            <person name="Shapiro H."/>
            <person name="Nishiyama T."/>
            <person name="Perroud P.-F."/>
            <person name="Lindquist E."/>
            <person name="Kamisugi Y."/>
            <person name="Tanahashi T."/>
            <person name="Sakakibara K."/>
            <person name="Fujita T."/>
            <person name="Oishi K."/>
            <person name="Shin-I T."/>
            <person name="Kuroki Y."/>
            <person name="Toyoda A."/>
            <person name="Suzuki Y."/>
            <person name="Hashimoto A."/>
            <person name="Yamaguchi K."/>
            <person name="Sugano A."/>
            <person name="Kohara Y."/>
            <person name="Fujiyama A."/>
            <person name="Anterola A."/>
            <person name="Aoki S."/>
            <person name="Ashton N."/>
            <person name="Barbazuk W.B."/>
            <person name="Barker E."/>
            <person name="Bennetzen J."/>
            <person name="Bezanilla M."/>
            <person name="Blankenship R."/>
            <person name="Cho S.H."/>
            <person name="Dutcher S."/>
            <person name="Estelle M."/>
            <person name="Fawcett J.A."/>
            <person name="Gundlach H."/>
            <person name="Hanada K."/>
            <person name="Heyl A."/>
            <person name="Hicks K.A."/>
            <person name="Hugh J."/>
            <person name="Lohr M."/>
            <person name="Mayer K."/>
            <person name="Melkozernov A."/>
            <person name="Murata T."/>
            <person name="Nelson D."/>
            <person name="Pils B."/>
            <person name="Prigge M."/>
            <person name="Reiss B."/>
            <person name="Renner T."/>
            <person name="Rombauts S."/>
            <person name="Rushton P."/>
            <person name="Sanderfoot A."/>
            <person name="Schween G."/>
            <person name="Shiu S.-H."/>
            <person name="Stueber K."/>
            <person name="Theodoulou F.L."/>
            <person name="Tu H."/>
            <person name="Van de Peer Y."/>
            <person name="Verrier P.J."/>
            <person name="Waters E."/>
            <person name="Wood A."/>
            <person name="Yang L."/>
            <person name="Cove D."/>
            <person name="Cuming A."/>
            <person name="Hasebe M."/>
            <person name="Lucas S."/>
            <person name="Mishler D.B."/>
            <person name="Reski R."/>
            <person name="Grigoriev I."/>
            <person name="Quatrano R.S."/>
            <person name="Boore J.L."/>
        </authorList>
    </citation>
    <scope>NUCLEOTIDE SEQUENCE [LARGE SCALE GENOMIC DNA]</scope>
    <source>
        <strain evidence="4 5">cv. Gransden 2004</strain>
    </source>
</reference>
<sequence length="864" mass="93984">MEVLLVRAAVPFPGPRRSQKPAEVGEAQKARAPSSSKFLSSDRPTESTGKSTVAGSSILSVDPQTTPFATLGPLPAFPLKFRWFKASKKDDGSVEADTIDAAVPCGDVASLSLTAAHDGITFPLSAEEKRTVHKVLSTLQSTNGELTPVEVTSLPTISSDDVVSEVKPVAMASEDLAKVEAEIAKSWLHNFMKIGSLWNIRQFNKSAVKAPRKQSLNGVNQSGAVLTDSEISKSAEEGLRSSDSISSEVEKDSSSCVCEECCVDSEDEETVSAAGGGEEITHIKVVHSRESFSKFLHAVPMAELKTVSHLSLLSNLAYVIPTIKPGNLLRNHGLRFINSSVHLKAAEEKEAMEKAAQDKAAGEEAGRLEKQEHSSSIAGVSIAKEVNVESQTTRLPLLKNVTIPLEPIPCRSESLPSSVPPEDTCDVSNMKSRSISVALDATEMKPITQGSTKKETKKSTSTDVHPIHCPCEWFICDDESTSTRNFAIQGSDSLASWQANLAFEPIRFEDPKLGVMVHRGIYEAAKILYDEVLPYVLEHIQKHGSASKFRFTGHSLGGSLGILLSVMLRTRNIAPLSSLLPVYTFGSPYVFCGGDHLLQQLGFPQSHVQMVVMHRDIVPRSFTCDYPDHVAEVLRHVNGTFRDYACLKKQKLLYAPMGVMRVVQPPPTQAPGHPFLPTGSGMYDICHPSSITDSQHLVELRSAQRAFLNNPHPLDILRDRTSYGPAGSISRDHDPRSYAKAVNFVLRQELRKTEKRTRSWFRLEIINGVASKKMADSLHSASSGSIGAASSGMGSNQRILRRSESLVTGVRSARSSRNTLVSVSTIDRLSRYSRLIASRHVHIGMLLIVSARVLVTQGLATFVG</sequence>
<dbReference type="SUPFAM" id="SSF53474">
    <property type="entry name" value="alpha/beta-Hydrolases"/>
    <property type="match status" value="1"/>
</dbReference>
<dbReference type="GO" id="GO:0008970">
    <property type="term" value="F:phospholipase A1 activity"/>
    <property type="evidence" value="ECO:0007669"/>
    <property type="project" value="InterPro"/>
</dbReference>
<feature type="domain" description="Fungal lipase-type" evidence="2">
    <location>
        <begin position="486"/>
        <end position="625"/>
    </location>
</feature>
<dbReference type="InterPro" id="IPR043367">
    <property type="entry name" value="PLIP1/2/3"/>
</dbReference>
<dbReference type="Gene3D" id="3.40.50.1820">
    <property type="entry name" value="alpha/beta hydrolase"/>
    <property type="match status" value="1"/>
</dbReference>
<dbReference type="Gramene" id="Pp3c25_7460V3.2">
    <property type="protein sequence ID" value="Pp3c25_7460V3.2"/>
    <property type="gene ID" value="Pp3c25_7460"/>
</dbReference>
<evidence type="ECO:0000313" key="4">
    <source>
        <dbReference type="EnsemblPlants" id="Pp3c25_7460V3.1"/>
    </source>
</evidence>
<protein>
    <recommendedName>
        <fullName evidence="2">Fungal lipase-type domain-containing protein</fullName>
    </recommendedName>
</protein>
<name>A0A2K1IE64_PHYPA</name>
<reference evidence="3 5" key="2">
    <citation type="journal article" date="2018" name="Plant J.">
        <title>The Physcomitrella patens chromosome-scale assembly reveals moss genome structure and evolution.</title>
        <authorList>
            <person name="Lang D."/>
            <person name="Ullrich K.K."/>
            <person name="Murat F."/>
            <person name="Fuchs J."/>
            <person name="Jenkins J."/>
            <person name="Haas F.B."/>
            <person name="Piednoel M."/>
            <person name="Gundlach H."/>
            <person name="Van Bel M."/>
            <person name="Meyberg R."/>
            <person name="Vives C."/>
            <person name="Morata J."/>
            <person name="Symeonidi A."/>
            <person name="Hiss M."/>
            <person name="Muchero W."/>
            <person name="Kamisugi Y."/>
            <person name="Saleh O."/>
            <person name="Blanc G."/>
            <person name="Decker E.L."/>
            <person name="van Gessel N."/>
            <person name="Grimwood J."/>
            <person name="Hayes R.D."/>
            <person name="Graham S.W."/>
            <person name="Gunter L.E."/>
            <person name="McDaniel S.F."/>
            <person name="Hoernstein S.N.W."/>
            <person name="Larsson A."/>
            <person name="Li F.W."/>
            <person name="Perroud P.F."/>
            <person name="Phillips J."/>
            <person name="Ranjan P."/>
            <person name="Rokshar D.S."/>
            <person name="Rothfels C.J."/>
            <person name="Schneider L."/>
            <person name="Shu S."/>
            <person name="Stevenson D.W."/>
            <person name="Thummler F."/>
            <person name="Tillich M."/>
            <person name="Villarreal Aguilar J.C."/>
            <person name="Widiez T."/>
            <person name="Wong G.K."/>
            <person name="Wymore A."/>
            <person name="Zhang Y."/>
            <person name="Zimmer A.D."/>
            <person name="Quatrano R.S."/>
            <person name="Mayer K.F.X."/>
            <person name="Goodstein D."/>
            <person name="Casacuberta J.M."/>
            <person name="Vandepoele K."/>
            <person name="Reski R."/>
            <person name="Cuming A.C."/>
            <person name="Tuskan G.A."/>
            <person name="Maumus F."/>
            <person name="Salse J."/>
            <person name="Schmutz J."/>
            <person name="Rensing S.A."/>
        </authorList>
    </citation>
    <scope>NUCLEOTIDE SEQUENCE [LARGE SCALE GENOMIC DNA]</scope>
    <source>
        <strain evidence="4 5">cv. Gransden 2004</strain>
    </source>
</reference>
<dbReference type="EnsemblPlants" id="Pp3c25_7460V3.2">
    <property type="protein sequence ID" value="Pp3c25_7460V3.2"/>
    <property type="gene ID" value="Pp3c25_7460"/>
</dbReference>
<dbReference type="OrthoDB" id="438440at2759"/>
<dbReference type="CDD" id="cd00519">
    <property type="entry name" value="Lipase_3"/>
    <property type="match status" value="1"/>
</dbReference>
<gene>
    <name evidence="4" type="primary">LOC112277372</name>
    <name evidence="3" type="ORF">PHYPA_029720</name>
</gene>
<evidence type="ECO:0000313" key="3">
    <source>
        <dbReference type="EMBL" id="PNR27568.1"/>
    </source>
</evidence>
<dbReference type="STRING" id="3218.A0A2K1IE64"/>
<dbReference type="GeneID" id="112277372"/>
<feature type="region of interest" description="Disordered" evidence="1">
    <location>
        <begin position="350"/>
        <end position="373"/>
    </location>
</feature>
<dbReference type="PANTHER" id="PTHR46483">
    <property type="entry name" value="PHOSPHOLIPASE A1 PLIP2, CHLOROPLASTIC"/>
    <property type="match status" value="1"/>
</dbReference>
<feature type="region of interest" description="Disordered" evidence="1">
    <location>
        <begin position="10"/>
        <end position="53"/>
    </location>
</feature>
<organism evidence="3">
    <name type="scientific">Physcomitrium patens</name>
    <name type="common">Spreading-leaved earth moss</name>
    <name type="synonym">Physcomitrella patens</name>
    <dbReference type="NCBI Taxonomy" id="3218"/>
    <lineage>
        <taxon>Eukaryota</taxon>
        <taxon>Viridiplantae</taxon>
        <taxon>Streptophyta</taxon>
        <taxon>Embryophyta</taxon>
        <taxon>Bryophyta</taxon>
        <taxon>Bryophytina</taxon>
        <taxon>Bryopsida</taxon>
        <taxon>Funariidae</taxon>
        <taxon>Funariales</taxon>
        <taxon>Funariaceae</taxon>
        <taxon>Physcomitrium</taxon>
    </lineage>
</organism>
<proteinExistence type="predicted"/>
<keyword evidence="5" id="KW-1185">Reference proteome</keyword>
<dbReference type="Pfam" id="PF01764">
    <property type="entry name" value="Lipase_3"/>
    <property type="match status" value="1"/>
</dbReference>
<dbReference type="Proteomes" id="UP000006727">
    <property type="component" value="Chromosome 25"/>
</dbReference>
<dbReference type="InterPro" id="IPR029058">
    <property type="entry name" value="AB_hydrolase_fold"/>
</dbReference>
<reference evidence="4" key="3">
    <citation type="submission" date="2020-12" db="UniProtKB">
        <authorList>
            <consortium name="EnsemblPlants"/>
        </authorList>
    </citation>
    <scope>IDENTIFICATION</scope>
</reference>
<dbReference type="EnsemblPlants" id="Pp3c25_7460V3.1">
    <property type="protein sequence ID" value="Pp3c25_7460V3.1"/>
    <property type="gene ID" value="Pp3c25_7460"/>
</dbReference>
<dbReference type="GO" id="GO:0006629">
    <property type="term" value="P:lipid metabolic process"/>
    <property type="evidence" value="ECO:0007669"/>
    <property type="project" value="InterPro"/>
</dbReference>
<evidence type="ECO:0000259" key="2">
    <source>
        <dbReference type="Pfam" id="PF01764"/>
    </source>
</evidence>
<dbReference type="OMA" id="CECCRTC"/>
<dbReference type="FunCoup" id="A0A2K1IE64">
    <property type="interactions" value="215"/>
</dbReference>
<dbReference type="Gramene" id="Pp3c25_7460V3.1">
    <property type="protein sequence ID" value="Pp3c25_7460V3.1"/>
    <property type="gene ID" value="Pp3c25_7460"/>
</dbReference>
<dbReference type="InterPro" id="IPR002921">
    <property type="entry name" value="Fungal_lipase-type"/>
</dbReference>
<dbReference type="RefSeq" id="XP_024365340.1">
    <property type="nucleotide sequence ID" value="XM_024509572.2"/>
</dbReference>
<dbReference type="KEGG" id="ppp:112277372"/>
<dbReference type="PANTHER" id="PTHR46483:SF4">
    <property type="entry name" value="PHOSPHOLIPASE A1 PLIP2, CHLOROPLASTIC"/>
    <property type="match status" value="1"/>
</dbReference>
<evidence type="ECO:0000256" key="1">
    <source>
        <dbReference type="SAM" id="MobiDB-lite"/>
    </source>
</evidence>
<accession>A0A2K1IE64</accession>
<dbReference type="EMBL" id="ABEU02000025">
    <property type="protein sequence ID" value="PNR27568.1"/>
    <property type="molecule type" value="Genomic_DNA"/>
</dbReference>